<evidence type="ECO:0000313" key="2">
    <source>
        <dbReference type="EMBL" id="WXB15170.1"/>
    </source>
</evidence>
<reference evidence="2 3" key="1">
    <citation type="submission" date="2021-12" db="EMBL/GenBank/DDBJ databases">
        <title>Discovery of the Pendulisporaceae a myxobacterial family with distinct sporulation behavior and unique specialized metabolism.</title>
        <authorList>
            <person name="Garcia R."/>
            <person name="Popoff A."/>
            <person name="Bader C.D."/>
            <person name="Loehr J."/>
            <person name="Walesch S."/>
            <person name="Walt C."/>
            <person name="Boldt J."/>
            <person name="Bunk B."/>
            <person name="Haeckl F.J.F.P.J."/>
            <person name="Gunesch A.P."/>
            <person name="Birkelbach J."/>
            <person name="Nuebel U."/>
            <person name="Pietschmann T."/>
            <person name="Bach T."/>
            <person name="Mueller R."/>
        </authorList>
    </citation>
    <scope>NUCLEOTIDE SEQUENCE [LARGE SCALE GENOMIC DNA]</scope>
    <source>
        <strain evidence="2 3">MSr11954</strain>
    </source>
</reference>
<keyword evidence="1" id="KW-0472">Membrane</keyword>
<gene>
    <name evidence="2" type="ORF">LZC94_46050</name>
</gene>
<evidence type="ECO:0000256" key="1">
    <source>
        <dbReference type="SAM" id="Phobius"/>
    </source>
</evidence>
<keyword evidence="3" id="KW-1185">Reference proteome</keyword>
<protein>
    <submittedName>
        <fullName evidence="2">Uncharacterized protein</fullName>
    </submittedName>
</protein>
<proteinExistence type="predicted"/>
<dbReference type="EMBL" id="CP089984">
    <property type="protein sequence ID" value="WXB15170.1"/>
    <property type="molecule type" value="Genomic_DNA"/>
</dbReference>
<organism evidence="2 3">
    <name type="scientific">Pendulispora albinea</name>
    <dbReference type="NCBI Taxonomy" id="2741071"/>
    <lineage>
        <taxon>Bacteria</taxon>
        <taxon>Pseudomonadati</taxon>
        <taxon>Myxococcota</taxon>
        <taxon>Myxococcia</taxon>
        <taxon>Myxococcales</taxon>
        <taxon>Sorangiineae</taxon>
        <taxon>Pendulisporaceae</taxon>
        <taxon>Pendulispora</taxon>
    </lineage>
</organism>
<dbReference type="Proteomes" id="UP001370348">
    <property type="component" value="Chromosome"/>
</dbReference>
<sequence length="77" mass="8322">MKFGSTERTLAIYSGVLSLALTTAYLGGLAAREERRWGEPRTRVSPYDSTLPMVSDQAAFSGIILGGAATISSRRER</sequence>
<name>A0ABZ2LWR1_9BACT</name>
<keyword evidence="1" id="KW-0812">Transmembrane</keyword>
<keyword evidence="1" id="KW-1133">Transmembrane helix</keyword>
<feature type="transmembrane region" description="Helical" evidence="1">
    <location>
        <begin position="12"/>
        <end position="31"/>
    </location>
</feature>
<accession>A0ABZ2LWR1</accession>
<dbReference type="RefSeq" id="WP_394824795.1">
    <property type="nucleotide sequence ID" value="NZ_CP089984.1"/>
</dbReference>
<evidence type="ECO:0000313" key="3">
    <source>
        <dbReference type="Proteomes" id="UP001370348"/>
    </source>
</evidence>